<dbReference type="Proteomes" id="UP000183417">
    <property type="component" value="Unassembled WGS sequence"/>
</dbReference>
<dbReference type="InterPro" id="IPR002821">
    <property type="entry name" value="Hydantoinase_A"/>
</dbReference>
<dbReference type="Pfam" id="PF09084">
    <property type="entry name" value="NMT1"/>
    <property type="match status" value="1"/>
</dbReference>
<dbReference type="InterPro" id="IPR045079">
    <property type="entry name" value="Oxoprolinase-like"/>
</dbReference>
<dbReference type="GO" id="GO:0005829">
    <property type="term" value="C:cytosol"/>
    <property type="evidence" value="ECO:0007669"/>
    <property type="project" value="TreeGrafter"/>
</dbReference>
<dbReference type="PANTHER" id="PTHR11365:SF23">
    <property type="entry name" value="HYPOTHETICAL 5-OXOPROLINASE (EUROFUNG)-RELATED"/>
    <property type="match status" value="1"/>
</dbReference>
<dbReference type="GO" id="GO:0006749">
    <property type="term" value="P:glutathione metabolic process"/>
    <property type="evidence" value="ECO:0007669"/>
    <property type="project" value="TreeGrafter"/>
</dbReference>
<dbReference type="Pfam" id="PF01968">
    <property type="entry name" value="Hydantoinase_A"/>
    <property type="match status" value="1"/>
</dbReference>
<dbReference type="InterPro" id="IPR015168">
    <property type="entry name" value="SsuA/THI5"/>
</dbReference>
<accession>A0A1H3G886</accession>
<evidence type="ECO:0000313" key="5">
    <source>
        <dbReference type="Proteomes" id="UP000183417"/>
    </source>
</evidence>
<protein>
    <submittedName>
        <fullName evidence="4">N-methylhydantoinase A</fullName>
    </submittedName>
</protein>
<reference evidence="4 5" key="1">
    <citation type="submission" date="2016-10" db="EMBL/GenBank/DDBJ databases">
        <authorList>
            <person name="de Groot N.N."/>
        </authorList>
    </citation>
    <scope>NUCLEOTIDE SEQUENCE [LARGE SCALE GENOMIC DNA]</scope>
    <source>
        <strain evidence="4 5">LMG 24775</strain>
    </source>
</reference>
<dbReference type="InterPro" id="IPR008040">
    <property type="entry name" value="Hydant_A_N"/>
</dbReference>
<evidence type="ECO:0000259" key="2">
    <source>
        <dbReference type="Pfam" id="PF05378"/>
    </source>
</evidence>
<gene>
    <name evidence="4" type="ORF">SAMN05421547_102114</name>
</gene>
<feature type="domain" description="Hydantoinase A/oxoprolinase" evidence="1">
    <location>
        <begin position="212"/>
        <end position="511"/>
    </location>
</feature>
<evidence type="ECO:0000259" key="3">
    <source>
        <dbReference type="Pfam" id="PF09084"/>
    </source>
</evidence>
<proteinExistence type="predicted"/>
<organism evidence="4 5">
    <name type="scientific">Delftia lacustris</name>
    <dbReference type="NCBI Taxonomy" id="558537"/>
    <lineage>
        <taxon>Bacteria</taxon>
        <taxon>Pseudomonadati</taxon>
        <taxon>Pseudomonadota</taxon>
        <taxon>Betaproteobacteria</taxon>
        <taxon>Burkholderiales</taxon>
        <taxon>Comamonadaceae</taxon>
        <taxon>Delftia</taxon>
    </lineage>
</organism>
<feature type="domain" description="Hydantoinase/oxoprolinase N-terminal" evidence="2">
    <location>
        <begin position="14"/>
        <end position="191"/>
    </location>
</feature>
<dbReference type="Pfam" id="PF05378">
    <property type="entry name" value="Hydant_A_N"/>
    <property type="match status" value="1"/>
</dbReference>
<dbReference type="EMBL" id="FNPE01000002">
    <property type="protein sequence ID" value="SDX99471.1"/>
    <property type="molecule type" value="Genomic_DNA"/>
</dbReference>
<dbReference type="SUPFAM" id="SSF53850">
    <property type="entry name" value="Periplasmic binding protein-like II"/>
    <property type="match status" value="1"/>
</dbReference>
<evidence type="ECO:0000313" key="4">
    <source>
        <dbReference type="EMBL" id="SDX99471.1"/>
    </source>
</evidence>
<dbReference type="AlphaFoldDB" id="A0A1H3G886"/>
<dbReference type="SUPFAM" id="SSF53067">
    <property type="entry name" value="Actin-like ATPase domain"/>
    <property type="match status" value="1"/>
</dbReference>
<dbReference type="PANTHER" id="PTHR11365">
    <property type="entry name" value="5-OXOPROLINASE RELATED"/>
    <property type="match status" value="1"/>
</dbReference>
<dbReference type="Gene3D" id="3.40.190.10">
    <property type="entry name" value="Periplasmic binding protein-like II"/>
    <property type="match status" value="1"/>
</dbReference>
<dbReference type="InterPro" id="IPR043129">
    <property type="entry name" value="ATPase_NBD"/>
</dbReference>
<evidence type="ECO:0000259" key="1">
    <source>
        <dbReference type="Pfam" id="PF01968"/>
    </source>
</evidence>
<name>A0A1H3G886_9BURK</name>
<dbReference type="GO" id="GO:0017168">
    <property type="term" value="F:5-oxoprolinase (ATP-hydrolyzing) activity"/>
    <property type="evidence" value="ECO:0007669"/>
    <property type="project" value="TreeGrafter"/>
</dbReference>
<sequence length="926" mass="97386">MHMNVAMQADRGVRVGCDIGGTFTDIVLAMPDGRLFVNKTSTTRDDLGRAIVQGLGVLIDQAGISPADITEIVHGTTTASNTILQKVGANTAVLTTEGFRDVLEIGRIRTPTMFDLGWSKPEPLSPRRWRRGIRERIDARGCVVTPLDEAQLLAEASALVQEGADAVAVCFLNSYINPAHELAAKALLQAHFPDLLLSVSCEVLPEIKEYERTSTTVVNAYILPAMRSYLARLREDLRRMGVTASLQVMASNGGMMGIASATDKPVFAVASGPAGGVAGAVEIGLLGGERELIVFDMGGTTAKASIITGGQPSLTNEYEFRDGISAPSRFVKGGGYVLKVPAIDIAEVGAGGGSIAWIDGGGLLCVGPESAGAAPGPACYGQGNERPTVTDANMALGYLNPHALAGGSLPVQPALSRAAIERHVCGPLGLPLLDAAHGMRQVANVNMARAIRAVTVERGRDPRGMSMIAFGGGGPLHAVSVARLLGIRRVIAPIMAGVFCSAGMLSADAEHNFVKAVLRPLADCAPQALDGVARELGERGYAVLASEGYGREDAGIVLSADLRYLGQSSELTVPLASPGLDAEAIGQLARDFHALYHQTFGYSSDEPLELVNLRVSARGRSRHRLDFGACRVDGAALQAQEGTRAVSFEAGEPPVVTRVLARASVGRVPLPGPLVIESYDTTIVVPPRCSVRADVISVAGFARTGDLAVLVDEALKVRAPKDLAGKKLVCFTTSPWAPFIGPFLKANGMDRGSVNLVMVAPSAMISTYASGNSDGFLSQAPFGQPMVSKARKASAVLLGDSGISFPSYGLAVAPATLAAKREAIAKFVQVQVRAWQYIHEGRGDHVDEAVAAILAQRPHARLDPDVLRGQILAYRPFLESPSASQQPFGRQSDADWSAAIRSLEQTGQIKPGHKPSDYYTNALLAA</sequence>
<feature type="domain" description="SsuA/THI5-like" evidence="3">
    <location>
        <begin position="693"/>
        <end position="840"/>
    </location>
</feature>